<keyword evidence="1" id="KW-0614">Plasmid</keyword>
<evidence type="ECO:0000313" key="1">
    <source>
        <dbReference type="EMBL" id="AND28147.1"/>
    </source>
</evidence>
<gene>
    <name evidence="1" type="ORF">ATN07_31075</name>
</gene>
<accession>A0A160LJ43</accession>
<dbReference type="EMBL" id="CP013277">
    <property type="protein sequence ID" value="AND28147.1"/>
    <property type="molecule type" value="Genomic_DNA"/>
</dbReference>
<name>A0A160LJ43_BACTI</name>
<organism evidence="1">
    <name type="scientific">Bacillus thuringiensis subsp. israelensis</name>
    <dbReference type="NCBI Taxonomy" id="1430"/>
    <lineage>
        <taxon>Bacteria</taxon>
        <taxon>Bacillati</taxon>
        <taxon>Bacillota</taxon>
        <taxon>Bacilli</taxon>
        <taxon>Bacillales</taxon>
        <taxon>Bacillaceae</taxon>
        <taxon>Bacillus</taxon>
        <taxon>Bacillus cereus group</taxon>
    </lineage>
</organism>
<dbReference type="RefSeq" id="WP_000445891.1">
    <property type="nucleotide sequence ID" value="NZ_CP013277.1"/>
</dbReference>
<proteinExistence type="predicted"/>
<protein>
    <submittedName>
        <fullName evidence="1">Uncharacterized protein</fullName>
    </submittedName>
</protein>
<sequence>MESRNDLLKMIENKQAIGLLDFRLFFEGLKEAFGIEEIYHTKMKISAKVDQLKDSNFTLNDIKYSLFFCNPNGVNNKYLDVFHVGTVKTGIRFEVIGNTIRISERGRSLFNNAQLLKEGVDSMLLDVSVDALKDFVKGARVLYNSKPMKVLDDPLKQFARLNLDDVYKIQLILKGSYEVIEYLGVVKDYDIEADRGSDTYYLPLIIKEDKLYNQ</sequence>
<geneLocation type="plasmid" evidence="1">
    <name>pAM65-52-2-350K</name>
</geneLocation>
<dbReference type="AlphaFoldDB" id="A0A160LJ43"/>
<reference evidence="1" key="1">
    <citation type="journal article" date="2017" name="Res. Microbiol.">
        <title>Comparative genomics of extrachromosomal elements in Bacillus thuringiensis subsp. israelensis.</title>
        <authorList>
            <person name="Bolotin A."/>
            <person name="Gillis A."/>
            <person name="Sanchis V."/>
            <person name="Nielsen-LeRoux C."/>
            <person name="Mahillon J."/>
            <person name="Lereclus D."/>
            <person name="Sorokin A."/>
        </authorList>
    </citation>
    <scope>NUCLEOTIDE SEQUENCE</scope>
    <source>
        <strain evidence="1">AM65-52</strain>
        <plasmid evidence="1">pAM65-52-2-350K</plasmid>
    </source>
</reference>